<sequence>MTRIYIVEDEMPLAMLVEDMVIDLGHEVVGMSQRLDEALIAADTIECDLAILDINLNGELSFPVARKLVSRRITIIFASGCGAAALESDFLKATLINKPFSMAQLGDAIERNIA</sequence>
<dbReference type="PROSITE" id="PS50110">
    <property type="entry name" value="RESPONSE_REGULATORY"/>
    <property type="match status" value="1"/>
</dbReference>
<feature type="modified residue" description="4-aspartylphosphate" evidence="1">
    <location>
        <position position="53"/>
    </location>
</feature>
<keyword evidence="1" id="KW-0597">Phosphoprotein</keyword>
<organism evidence="3 4">
    <name type="scientific">Pseudomonas fluorescens</name>
    <dbReference type="NCBI Taxonomy" id="294"/>
    <lineage>
        <taxon>Bacteria</taxon>
        <taxon>Pseudomonadati</taxon>
        <taxon>Pseudomonadota</taxon>
        <taxon>Gammaproteobacteria</taxon>
        <taxon>Pseudomonadales</taxon>
        <taxon>Pseudomonadaceae</taxon>
        <taxon>Pseudomonas</taxon>
    </lineage>
</organism>
<dbReference type="Proteomes" id="UP000281909">
    <property type="component" value="Chromosome"/>
</dbReference>
<protein>
    <submittedName>
        <fullName evidence="3">CheY family response regulator</fullName>
    </submittedName>
</protein>
<evidence type="ECO:0000259" key="2">
    <source>
        <dbReference type="PROSITE" id="PS50110"/>
    </source>
</evidence>
<dbReference type="SUPFAM" id="SSF52172">
    <property type="entry name" value="CheY-like"/>
    <property type="match status" value="1"/>
</dbReference>
<evidence type="ECO:0000313" key="4">
    <source>
        <dbReference type="Proteomes" id="UP000281909"/>
    </source>
</evidence>
<dbReference type="EMBL" id="LR134318">
    <property type="protein sequence ID" value="VEF11948.1"/>
    <property type="molecule type" value="Genomic_DNA"/>
</dbReference>
<gene>
    <name evidence="3" type="ORF">NCTC9428_03575</name>
</gene>
<dbReference type="Gene3D" id="3.40.50.2300">
    <property type="match status" value="1"/>
</dbReference>
<name>A0A448DYU2_PSEFL</name>
<evidence type="ECO:0000313" key="3">
    <source>
        <dbReference type="EMBL" id="VEF11948.1"/>
    </source>
</evidence>
<feature type="domain" description="Response regulatory" evidence="2">
    <location>
        <begin position="3"/>
        <end position="113"/>
    </location>
</feature>
<dbReference type="InterPro" id="IPR001789">
    <property type="entry name" value="Sig_transdc_resp-reg_receiver"/>
</dbReference>
<accession>A0A448DYU2</accession>
<proteinExistence type="predicted"/>
<evidence type="ECO:0000256" key="1">
    <source>
        <dbReference type="PROSITE-ProRule" id="PRU00169"/>
    </source>
</evidence>
<dbReference type="AlphaFoldDB" id="A0A448DYU2"/>
<dbReference type="GO" id="GO:0000160">
    <property type="term" value="P:phosphorelay signal transduction system"/>
    <property type="evidence" value="ECO:0007669"/>
    <property type="project" value="InterPro"/>
</dbReference>
<dbReference type="RefSeq" id="WP_106120038.1">
    <property type="nucleotide sequence ID" value="NZ_LR134318.1"/>
</dbReference>
<dbReference type="SMART" id="SM00448">
    <property type="entry name" value="REC"/>
    <property type="match status" value="1"/>
</dbReference>
<dbReference type="OrthoDB" id="582170at2"/>
<reference evidence="3 4" key="1">
    <citation type="submission" date="2018-12" db="EMBL/GenBank/DDBJ databases">
        <authorList>
            <consortium name="Pathogen Informatics"/>
        </authorList>
    </citation>
    <scope>NUCLEOTIDE SEQUENCE [LARGE SCALE GENOMIC DNA]</scope>
    <source>
        <strain evidence="3 4">NCTC9428</strain>
    </source>
</reference>
<dbReference type="InterPro" id="IPR011006">
    <property type="entry name" value="CheY-like_superfamily"/>
</dbReference>